<name>A0A1W1BB03_9ZZZZ</name>
<dbReference type="EMBL" id="FPHD01000009">
    <property type="protein sequence ID" value="SFV50770.1"/>
    <property type="molecule type" value="Genomic_DNA"/>
</dbReference>
<dbReference type="Gene3D" id="2.30.42.10">
    <property type="match status" value="1"/>
</dbReference>
<reference evidence="3" key="1">
    <citation type="submission" date="2016-10" db="EMBL/GenBank/DDBJ databases">
        <authorList>
            <person name="de Groot N.N."/>
        </authorList>
    </citation>
    <scope>NUCLEOTIDE SEQUENCE</scope>
</reference>
<feature type="region of interest" description="Disordered" evidence="1">
    <location>
        <begin position="147"/>
        <end position="170"/>
    </location>
</feature>
<protein>
    <submittedName>
        <fullName evidence="3">General secretion pathway protein C</fullName>
    </submittedName>
</protein>
<sequence length="281" mass="31235">MKHLFKPSTFKWILTLLILLVLIKLVWFAVEMKWLPASGVEHTQESGGKSLYYRVKLTPNEAPAPVKKAPVQSKRPAGSIRDITLLAIYNASDATVITVSYKGKTKVLSKGDEINGFVLEGAGSTYATFSKNAKTYKVDLVKGKHNGKGRNSIQNSNVPSVSIPSGKAEGEITDAGDHKIIDRTLLDHYAKNMDDIYKNIGIAEVRDGRNLKGFKITFVRKGSPFAKLGVKRDDIIKSINGQEINSYNAAFNMYKNIQNVENVTLVIQRGKEEMELEYEIN</sequence>
<evidence type="ECO:0000259" key="2">
    <source>
        <dbReference type="SMART" id="SM00228"/>
    </source>
</evidence>
<dbReference type="AlphaFoldDB" id="A0A1W1BB03"/>
<dbReference type="SMART" id="SM00228">
    <property type="entry name" value="PDZ"/>
    <property type="match status" value="1"/>
</dbReference>
<dbReference type="Pfam" id="PF17820">
    <property type="entry name" value="PDZ_6"/>
    <property type="match status" value="1"/>
</dbReference>
<dbReference type="InterPro" id="IPR041489">
    <property type="entry name" value="PDZ_6"/>
</dbReference>
<evidence type="ECO:0000256" key="1">
    <source>
        <dbReference type="SAM" id="MobiDB-lite"/>
    </source>
</evidence>
<evidence type="ECO:0000313" key="3">
    <source>
        <dbReference type="EMBL" id="SFV50770.1"/>
    </source>
</evidence>
<dbReference type="InterPro" id="IPR001478">
    <property type="entry name" value="PDZ"/>
</dbReference>
<dbReference type="InterPro" id="IPR036034">
    <property type="entry name" value="PDZ_sf"/>
</dbReference>
<accession>A0A1W1BB03</accession>
<feature type="compositionally biased region" description="Polar residues" evidence="1">
    <location>
        <begin position="149"/>
        <end position="163"/>
    </location>
</feature>
<organism evidence="3">
    <name type="scientific">hydrothermal vent metagenome</name>
    <dbReference type="NCBI Taxonomy" id="652676"/>
    <lineage>
        <taxon>unclassified sequences</taxon>
        <taxon>metagenomes</taxon>
        <taxon>ecological metagenomes</taxon>
    </lineage>
</organism>
<proteinExistence type="predicted"/>
<dbReference type="SUPFAM" id="SSF50156">
    <property type="entry name" value="PDZ domain-like"/>
    <property type="match status" value="1"/>
</dbReference>
<gene>
    <name evidence="3" type="ORF">MNB_SV-8-1441</name>
</gene>
<feature type="domain" description="PDZ" evidence="2">
    <location>
        <begin position="198"/>
        <end position="271"/>
    </location>
</feature>